<accession>A0A3M7S3T1</accession>
<evidence type="ECO:0000313" key="2">
    <source>
        <dbReference type="Proteomes" id="UP000276133"/>
    </source>
</evidence>
<dbReference type="AlphaFoldDB" id="A0A3M7S3T1"/>
<proteinExistence type="predicted"/>
<name>A0A3M7S3T1_BRAPC</name>
<protein>
    <submittedName>
        <fullName evidence="1">Uncharacterized protein</fullName>
    </submittedName>
</protein>
<reference evidence="1 2" key="1">
    <citation type="journal article" date="2018" name="Sci. Rep.">
        <title>Genomic signatures of local adaptation to the degree of environmental predictability in rotifers.</title>
        <authorList>
            <person name="Franch-Gras L."/>
            <person name="Hahn C."/>
            <person name="Garcia-Roger E.M."/>
            <person name="Carmona M.J."/>
            <person name="Serra M."/>
            <person name="Gomez A."/>
        </authorList>
    </citation>
    <scope>NUCLEOTIDE SEQUENCE [LARGE SCALE GENOMIC DNA]</scope>
    <source>
        <strain evidence="1">HYR1</strain>
    </source>
</reference>
<evidence type="ECO:0000313" key="1">
    <source>
        <dbReference type="EMBL" id="RNA30421.1"/>
    </source>
</evidence>
<sequence>ELFLNKIIGNDRNRLLQQPYQSIRFDKRIYLTKLNSKLDQFCNFYFRNKNTDVSVNYFLLLGNFLKLISTR</sequence>
<gene>
    <name evidence="1" type="ORF">BpHYR1_041130</name>
</gene>
<dbReference type="Proteomes" id="UP000276133">
    <property type="component" value="Unassembled WGS sequence"/>
</dbReference>
<keyword evidence="2" id="KW-1185">Reference proteome</keyword>
<comment type="caution">
    <text evidence="1">The sequence shown here is derived from an EMBL/GenBank/DDBJ whole genome shotgun (WGS) entry which is preliminary data.</text>
</comment>
<feature type="non-terminal residue" evidence="1">
    <location>
        <position position="1"/>
    </location>
</feature>
<organism evidence="1 2">
    <name type="scientific">Brachionus plicatilis</name>
    <name type="common">Marine rotifer</name>
    <name type="synonym">Brachionus muelleri</name>
    <dbReference type="NCBI Taxonomy" id="10195"/>
    <lineage>
        <taxon>Eukaryota</taxon>
        <taxon>Metazoa</taxon>
        <taxon>Spiralia</taxon>
        <taxon>Gnathifera</taxon>
        <taxon>Rotifera</taxon>
        <taxon>Eurotatoria</taxon>
        <taxon>Monogononta</taxon>
        <taxon>Pseudotrocha</taxon>
        <taxon>Ploima</taxon>
        <taxon>Brachionidae</taxon>
        <taxon>Brachionus</taxon>
    </lineage>
</organism>
<dbReference type="EMBL" id="REGN01002089">
    <property type="protein sequence ID" value="RNA30421.1"/>
    <property type="molecule type" value="Genomic_DNA"/>
</dbReference>